<name>A0AAE9YW66_9GAMM</name>
<organism evidence="2 3">
    <name type="scientific">Thalassomonas actiniarum</name>
    <dbReference type="NCBI Taxonomy" id="485447"/>
    <lineage>
        <taxon>Bacteria</taxon>
        <taxon>Pseudomonadati</taxon>
        <taxon>Pseudomonadota</taxon>
        <taxon>Gammaproteobacteria</taxon>
        <taxon>Alteromonadales</taxon>
        <taxon>Colwelliaceae</taxon>
        <taxon>Thalassomonas</taxon>
    </lineage>
</organism>
<dbReference type="Pfam" id="PF17243">
    <property type="entry name" value="POTRA_TamA_1"/>
    <property type="match status" value="1"/>
</dbReference>
<evidence type="ECO:0000313" key="2">
    <source>
        <dbReference type="EMBL" id="WDE02396.1"/>
    </source>
</evidence>
<reference evidence="2 3" key="1">
    <citation type="journal article" date="2015" name="Genome Announc.">
        <title>Draft Genome Sequences of Marine Isolates of Thalassomonas viridans and Thalassomonas actiniarum.</title>
        <authorList>
            <person name="Olonade I."/>
            <person name="van Zyl L.J."/>
            <person name="Trindade M."/>
        </authorList>
    </citation>
    <scope>NUCLEOTIDE SEQUENCE [LARGE SCALE GENOMIC DNA]</scope>
    <source>
        <strain evidence="2 3">A5K-106</strain>
    </source>
</reference>
<evidence type="ECO:0000313" key="3">
    <source>
        <dbReference type="Proteomes" id="UP000032568"/>
    </source>
</evidence>
<gene>
    <name evidence="2" type="ORF">SG35_028710</name>
</gene>
<dbReference type="RefSeq" id="WP_044832614.1">
    <property type="nucleotide sequence ID" value="NZ_CP059736.1"/>
</dbReference>
<dbReference type="EMBL" id="CP059736">
    <property type="protein sequence ID" value="WDE02396.1"/>
    <property type="molecule type" value="Genomic_DNA"/>
</dbReference>
<proteinExistence type="predicted"/>
<accession>A0AAE9YW66</accession>
<dbReference type="InterPro" id="IPR035243">
    <property type="entry name" value="TamA_POTRA_Dom_1"/>
</dbReference>
<reference evidence="2 3" key="2">
    <citation type="journal article" date="2022" name="Mar. Drugs">
        <title>Bioassay-Guided Fractionation Leads to the Detection of Cholic Acid Generated by the Rare Thalassomonas sp.</title>
        <authorList>
            <person name="Pheiffer F."/>
            <person name="Schneider Y.K."/>
            <person name="Hansen E.H."/>
            <person name="Andersen J.H."/>
            <person name="Isaksson J."/>
            <person name="Busche T."/>
            <person name="R C."/>
            <person name="Kalinowski J."/>
            <person name="Zyl L.V."/>
            <person name="Trindade M."/>
        </authorList>
    </citation>
    <scope>NUCLEOTIDE SEQUENCE [LARGE SCALE GENOMIC DNA]</scope>
    <source>
        <strain evidence="2 3">A5K-106</strain>
    </source>
</reference>
<sequence>MVIQRIFGPEELTEEKSRAPGEPLPVKPGIQYVVLFFSWFFCCLCPVSAVLGDEMQDTGTAIKIIGVDGTIKANIQSHLALTDDLFPLSVLGFPRSDAFIIDKTRQALQTLGYYRPEIRVTDQKQGKVLTVEPGQPVRWRNIDLRLTCEQAYPELQQLLNRPPFKSGDIVHHGDYENFKSVVHRQAFEIGLLASAFAVSQLNVDTVQSYADIIRQFNCGQAYIINNDYLYRHGTVPSAAYGLYLSPPDSFTSSIRLSPANRP</sequence>
<evidence type="ECO:0000259" key="1">
    <source>
        <dbReference type="Pfam" id="PF17243"/>
    </source>
</evidence>
<feature type="domain" description="TamA POTRA" evidence="1">
    <location>
        <begin position="62"/>
        <end position="126"/>
    </location>
</feature>
<dbReference type="Gene3D" id="3.10.20.310">
    <property type="entry name" value="membrane protein fhac"/>
    <property type="match status" value="2"/>
</dbReference>
<dbReference type="Proteomes" id="UP000032568">
    <property type="component" value="Chromosome pTact"/>
</dbReference>
<protein>
    <recommendedName>
        <fullName evidence="1">TamA POTRA domain-containing protein</fullName>
    </recommendedName>
</protein>
<dbReference type="AlphaFoldDB" id="A0AAE9YW66"/>
<dbReference type="KEGG" id="tact:SG35_028710"/>
<keyword evidence="3" id="KW-1185">Reference proteome</keyword>